<reference evidence="2 3" key="1">
    <citation type="submission" date="2011-04" db="EMBL/GenBank/DDBJ databases">
        <authorList>
            <person name="Muzny D."/>
            <person name="Qin X."/>
            <person name="Deng J."/>
            <person name="Jiang H."/>
            <person name="Liu Y."/>
            <person name="Qu J."/>
            <person name="Song X.-Z."/>
            <person name="Zhang L."/>
            <person name="Thornton R."/>
            <person name="Coyle M."/>
            <person name="Francisco L."/>
            <person name="Jackson L."/>
            <person name="Javaid M."/>
            <person name="Korchina V."/>
            <person name="Kovar C."/>
            <person name="Mata R."/>
            <person name="Mathew T."/>
            <person name="Ngo R."/>
            <person name="Nguyen L."/>
            <person name="Nguyen N."/>
            <person name="Okwuonu G."/>
            <person name="Ongeri F."/>
            <person name="Pham C."/>
            <person name="Simmons D."/>
            <person name="Wilczek-Boney K."/>
            <person name="Hale W."/>
            <person name="Jakkamsetti A."/>
            <person name="Pham P."/>
            <person name="Ruth R."/>
            <person name="San Lucas F."/>
            <person name="Warren J."/>
            <person name="Zhang J."/>
            <person name="Zhao Z."/>
            <person name="Zhou C."/>
            <person name="Zhu D."/>
            <person name="Lee S."/>
            <person name="Bess C."/>
            <person name="Blankenburg K."/>
            <person name="Forbes L."/>
            <person name="Fu Q."/>
            <person name="Gubbala S."/>
            <person name="Hirani K."/>
            <person name="Jayaseelan J.C."/>
            <person name="Lara F."/>
            <person name="Munidasa M."/>
            <person name="Palculict T."/>
            <person name="Patil S."/>
            <person name="Pu L.-L."/>
            <person name="Saada N."/>
            <person name="Tang L."/>
            <person name="Weissenberger G."/>
            <person name="Zhu Y."/>
            <person name="Hemphill L."/>
            <person name="Shang Y."/>
            <person name="Youmans B."/>
            <person name="Ayvaz T."/>
            <person name="Ross M."/>
            <person name="Santibanez J."/>
            <person name="Aqrawi P."/>
            <person name="Gross S."/>
            <person name="Joshi V."/>
            <person name="Fowler G."/>
            <person name="Nazareth L."/>
            <person name="Reid J."/>
            <person name="Worley K."/>
            <person name="Petrosino J."/>
            <person name="Highlander S."/>
            <person name="Gibbs R."/>
        </authorList>
    </citation>
    <scope>NUCLEOTIDE SEQUENCE [LARGE SCALE GENOMIC DNA]</scope>
    <source>
        <strain evidence="2 3">DSM 2778</strain>
    </source>
</reference>
<dbReference type="AlphaFoldDB" id="F5RJW9"/>
<organism evidence="2 3">
    <name type="scientific">Centipeda periodontii DSM 2778</name>
    <dbReference type="NCBI Taxonomy" id="888060"/>
    <lineage>
        <taxon>Bacteria</taxon>
        <taxon>Bacillati</taxon>
        <taxon>Bacillota</taxon>
        <taxon>Negativicutes</taxon>
        <taxon>Selenomonadales</taxon>
        <taxon>Selenomonadaceae</taxon>
        <taxon>Centipeda</taxon>
    </lineage>
</organism>
<gene>
    <name evidence="2" type="ORF">HMPREF9081_0554</name>
</gene>
<dbReference type="eggNOG" id="ENOG5033ZIF">
    <property type="taxonomic scope" value="Bacteria"/>
</dbReference>
<proteinExistence type="predicted"/>
<dbReference type="HOGENOM" id="CLU_2411520_0_0_9"/>
<evidence type="ECO:0000313" key="2">
    <source>
        <dbReference type="EMBL" id="EGK61412.1"/>
    </source>
</evidence>
<name>F5RJW9_9FIRM</name>
<feature type="region of interest" description="Disordered" evidence="1">
    <location>
        <begin position="45"/>
        <end position="69"/>
    </location>
</feature>
<evidence type="ECO:0000256" key="1">
    <source>
        <dbReference type="SAM" id="MobiDB-lite"/>
    </source>
</evidence>
<evidence type="ECO:0000313" key="3">
    <source>
        <dbReference type="Proteomes" id="UP000004067"/>
    </source>
</evidence>
<feature type="compositionally biased region" description="Basic and acidic residues" evidence="1">
    <location>
        <begin position="53"/>
        <end position="67"/>
    </location>
</feature>
<accession>F5RJW9</accession>
<evidence type="ECO:0008006" key="4">
    <source>
        <dbReference type="Google" id="ProtNLM"/>
    </source>
</evidence>
<dbReference type="EMBL" id="AFHQ01000018">
    <property type="protein sequence ID" value="EGK61412.1"/>
    <property type="molecule type" value="Genomic_DNA"/>
</dbReference>
<dbReference type="STRING" id="888060.HMPREF9081_0554"/>
<sequence length="101" mass="10873">MSWKESEAIMFCPKCNKFVPSSANACPNCGIPIITGFSPNYGAGFDLGEDDSESRNDAPPRKVRDSDLYDDVPDMDNVIADESKSSGIGSRLKSLFGFGKG</sequence>
<keyword evidence="3" id="KW-1185">Reference proteome</keyword>
<dbReference type="Proteomes" id="UP000004067">
    <property type="component" value="Unassembled WGS sequence"/>
</dbReference>
<protein>
    <recommendedName>
        <fullName evidence="4">Zinc-ribbon domain-containing protein</fullName>
    </recommendedName>
</protein>
<comment type="caution">
    <text evidence="2">The sequence shown here is derived from an EMBL/GenBank/DDBJ whole genome shotgun (WGS) entry which is preliminary data.</text>
</comment>